<keyword evidence="4 5" id="KW-0472">Membrane</keyword>
<dbReference type="AlphaFoldDB" id="K0KQM5"/>
<dbReference type="GO" id="GO:0016020">
    <property type="term" value="C:membrane"/>
    <property type="evidence" value="ECO:0007669"/>
    <property type="project" value="UniProtKB-SubCell"/>
</dbReference>
<evidence type="ECO:0000259" key="6">
    <source>
        <dbReference type="Pfam" id="PF13664"/>
    </source>
</evidence>
<name>K0KQM5_WICCF</name>
<evidence type="ECO:0000256" key="2">
    <source>
        <dbReference type="ARBA" id="ARBA00022692"/>
    </source>
</evidence>
<keyword evidence="8" id="KW-1185">Reference proteome</keyword>
<evidence type="ECO:0000256" key="4">
    <source>
        <dbReference type="ARBA" id="ARBA00023136"/>
    </source>
</evidence>
<accession>K0KQM5</accession>
<comment type="caution">
    <text evidence="7">The sequence shown here is derived from an EMBL/GenBank/DDBJ whole genome shotgun (WGS) entry which is preliminary data.</text>
</comment>
<evidence type="ECO:0000313" key="8">
    <source>
        <dbReference type="Proteomes" id="UP000009328"/>
    </source>
</evidence>
<dbReference type="PANTHER" id="PTHR23241:SF102">
    <property type="entry name" value="LD23009P"/>
    <property type="match status" value="1"/>
</dbReference>
<dbReference type="Proteomes" id="UP000009328">
    <property type="component" value="Unassembled WGS sequence"/>
</dbReference>
<feature type="domain" description="TMEM205-like" evidence="6">
    <location>
        <begin position="22"/>
        <end position="105"/>
    </location>
</feature>
<reference evidence="7 8" key="1">
    <citation type="journal article" date="2012" name="Eukaryot. Cell">
        <title>Draft genome sequence of Wickerhamomyces ciferrii NRRL Y-1031 F-60-10.</title>
        <authorList>
            <person name="Schneider J."/>
            <person name="Andrea H."/>
            <person name="Blom J."/>
            <person name="Jaenicke S."/>
            <person name="Ruckert C."/>
            <person name="Schorsch C."/>
            <person name="Szczepanowski R."/>
            <person name="Farwick M."/>
            <person name="Goesmann A."/>
            <person name="Puhler A."/>
            <person name="Schaffer S."/>
            <person name="Tauch A."/>
            <person name="Kohler T."/>
            <person name="Brinkrolf K."/>
        </authorList>
    </citation>
    <scope>NUCLEOTIDE SEQUENCE [LARGE SCALE GENOMIC DNA]</scope>
    <source>
        <strain evidence="8">ATCC 14091 / BCRC 22168 / CBS 111 / JCM 3599 / NBRC 0793 / NRRL Y-1031 F-60-10</strain>
    </source>
</reference>
<evidence type="ECO:0000313" key="7">
    <source>
        <dbReference type="EMBL" id="CCH45356.1"/>
    </source>
</evidence>
<dbReference type="HOGENOM" id="CLU_094297_2_0_1"/>
<protein>
    <submittedName>
        <fullName evidence="7">Membrane protein</fullName>
    </submittedName>
</protein>
<feature type="transmembrane region" description="Helical" evidence="5">
    <location>
        <begin position="131"/>
        <end position="151"/>
    </location>
</feature>
<keyword evidence="3 5" id="KW-1133">Transmembrane helix</keyword>
<proteinExistence type="predicted"/>
<comment type="subcellular location">
    <subcellularLocation>
        <location evidence="1">Membrane</location>
    </subcellularLocation>
</comment>
<dbReference type="InParanoid" id="K0KQM5"/>
<dbReference type="InterPro" id="IPR025423">
    <property type="entry name" value="TMEM205-like"/>
</dbReference>
<feature type="transmembrane region" description="Helical" evidence="5">
    <location>
        <begin position="48"/>
        <end position="69"/>
    </location>
</feature>
<dbReference type="eggNOG" id="ENOG502S0PF">
    <property type="taxonomic scope" value="Eukaryota"/>
</dbReference>
<evidence type="ECO:0000256" key="1">
    <source>
        <dbReference type="ARBA" id="ARBA00004370"/>
    </source>
</evidence>
<organism evidence="7 8">
    <name type="scientific">Wickerhamomyces ciferrii (strain ATCC 14091 / BCRC 22168 / CBS 111 / JCM 3599 / NBRC 0793 / NRRL Y-1031 F-60-10)</name>
    <name type="common">Yeast</name>
    <name type="synonym">Pichia ciferrii</name>
    <dbReference type="NCBI Taxonomy" id="1206466"/>
    <lineage>
        <taxon>Eukaryota</taxon>
        <taxon>Fungi</taxon>
        <taxon>Dikarya</taxon>
        <taxon>Ascomycota</taxon>
        <taxon>Saccharomycotina</taxon>
        <taxon>Saccharomycetes</taxon>
        <taxon>Phaffomycetales</taxon>
        <taxon>Wickerhamomycetaceae</taxon>
        <taxon>Wickerhamomyces</taxon>
    </lineage>
</organism>
<keyword evidence="2 5" id="KW-0812">Transmembrane</keyword>
<dbReference type="PANTHER" id="PTHR23241">
    <property type="entry name" value="LATE EMBRYOGENESIS ABUNDANT PLANTS LEA-RELATED"/>
    <property type="match status" value="1"/>
</dbReference>
<feature type="transmembrane region" description="Helical" evidence="5">
    <location>
        <begin position="75"/>
        <end position="94"/>
    </location>
</feature>
<dbReference type="InterPro" id="IPR053009">
    <property type="entry name" value="Xanthocillin_Biosynth-Assoc"/>
</dbReference>
<evidence type="ECO:0000256" key="5">
    <source>
        <dbReference type="SAM" id="Phobius"/>
    </source>
</evidence>
<dbReference type="Pfam" id="PF13664">
    <property type="entry name" value="DUF4149"/>
    <property type="match status" value="1"/>
</dbReference>
<sequence length="160" mass="17928">MMKSNQIPYTKEIKAFNSNSRCYYSYIASPIAFKTLSKKEFSALQTKVFPHFFLAQSVSPIIIGLTAPYALTTGALITLGTAIIGGLTNYAYLLPETRKIKEARFKLEDEGKSDSAEFKELSKQFGKIHGFSLLFNLVNFTALTTYGFILVKNIVRYAPK</sequence>
<evidence type="ECO:0000256" key="3">
    <source>
        <dbReference type="ARBA" id="ARBA00022989"/>
    </source>
</evidence>
<dbReference type="EMBL" id="CAIF01000194">
    <property type="protein sequence ID" value="CCH45356.1"/>
    <property type="molecule type" value="Genomic_DNA"/>
</dbReference>
<gene>
    <name evidence="7" type="ORF">BN7_4938</name>
</gene>
<dbReference type="FunCoup" id="K0KQM5">
    <property type="interactions" value="81"/>
</dbReference>